<dbReference type="Pfam" id="PF12911">
    <property type="entry name" value="OppC_N"/>
    <property type="match status" value="1"/>
</dbReference>
<evidence type="ECO:0000256" key="5">
    <source>
        <dbReference type="ARBA" id="ARBA00022989"/>
    </source>
</evidence>
<sequence length="307" mass="33087">MNTLVMGWRRARDSELAWQLRRSPEAMVAAALLLVYAVMALAAPWIAPQNPFDPAALELLDARLPPVWLEGGQWRYLLGTDGQGRDLVSVMLYGLRISLLVGLASTAVAMALGVALGLLAGYSGGRLDALIMRAADVQLSFPAILVALLIDGLSRTVLPQALYEQLSLPIVVMAIALANWVQYARTVRGLTLVEKDKDHVNAARLIGMGRGLILWRHVLPNVLSPVLVIATLSIGLAILTEATLSFLGLGVPASSPSLGTLIRIGNEVLFSGEWWITLMPGLLLVGLVLGVNLFGDWLRDVLNPRLK</sequence>
<evidence type="ECO:0000256" key="7">
    <source>
        <dbReference type="RuleBase" id="RU363032"/>
    </source>
</evidence>
<feature type="transmembrane region" description="Helical" evidence="7">
    <location>
        <begin position="162"/>
        <end position="181"/>
    </location>
</feature>
<keyword evidence="5 7" id="KW-1133">Transmembrane helix</keyword>
<dbReference type="Gene3D" id="1.10.3720.10">
    <property type="entry name" value="MetI-like"/>
    <property type="match status" value="1"/>
</dbReference>
<dbReference type="PANTHER" id="PTHR43386:SF26">
    <property type="entry name" value="ABC TRANSPORTER PERMEASE PROTEIN"/>
    <property type="match status" value="1"/>
</dbReference>
<keyword evidence="3" id="KW-1003">Cell membrane</keyword>
<evidence type="ECO:0000259" key="8">
    <source>
        <dbReference type="PROSITE" id="PS50928"/>
    </source>
</evidence>
<feature type="transmembrane region" description="Helical" evidence="7">
    <location>
        <begin position="218"/>
        <end position="239"/>
    </location>
</feature>
<dbReference type="PROSITE" id="PS50928">
    <property type="entry name" value="ABC_TM1"/>
    <property type="match status" value="1"/>
</dbReference>
<dbReference type="PANTHER" id="PTHR43386">
    <property type="entry name" value="OLIGOPEPTIDE TRANSPORT SYSTEM PERMEASE PROTEIN APPC"/>
    <property type="match status" value="1"/>
</dbReference>
<dbReference type="InterPro" id="IPR000515">
    <property type="entry name" value="MetI-like"/>
</dbReference>
<proteinExistence type="inferred from homology"/>
<evidence type="ECO:0000256" key="1">
    <source>
        <dbReference type="ARBA" id="ARBA00004651"/>
    </source>
</evidence>
<feature type="transmembrane region" description="Helical" evidence="7">
    <location>
        <begin position="130"/>
        <end position="150"/>
    </location>
</feature>
<comment type="caution">
    <text evidence="9">The sequence shown here is derived from an EMBL/GenBank/DDBJ whole genome shotgun (WGS) entry which is preliminary data.</text>
</comment>
<feature type="domain" description="ABC transmembrane type-1" evidence="8">
    <location>
        <begin position="95"/>
        <end position="295"/>
    </location>
</feature>
<dbReference type="EMBL" id="JBHTBZ010000068">
    <property type="protein sequence ID" value="MFC7462526.1"/>
    <property type="molecule type" value="Genomic_DNA"/>
</dbReference>
<dbReference type="Proteomes" id="UP001596457">
    <property type="component" value="Unassembled WGS sequence"/>
</dbReference>
<feature type="transmembrane region" description="Helical" evidence="7">
    <location>
        <begin position="274"/>
        <end position="298"/>
    </location>
</feature>
<evidence type="ECO:0000256" key="6">
    <source>
        <dbReference type="ARBA" id="ARBA00023136"/>
    </source>
</evidence>
<feature type="transmembrane region" description="Helical" evidence="7">
    <location>
        <begin position="97"/>
        <end position="118"/>
    </location>
</feature>
<dbReference type="SUPFAM" id="SSF161098">
    <property type="entry name" value="MetI-like"/>
    <property type="match status" value="1"/>
</dbReference>
<protein>
    <submittedName>
        <fullName evidence="9">ABC transporter permease</fullName>
    </submittedName>
</protein>
<dbReference type="Pfam" id="PF00528">
    <property type="entry name" value="BPD_transp_1"/>
    <property type="match status" value="1"/>
</dbReference>
<keyword evidence="4 7" id="KW-0812">Transmembrane</keyword>
<dbReference type="InterPro" id="IPR035906">
    <property type="entry name" value="MetI-like_sf"/>
</dbReference>
<comment type="subcellular location">
    <subcellularLocation>
        <location evidence="1 7">Cell membrane</location>
        <topology evidence="1 7">Multi-pass membrane protein</topology>
    </subcellularLocation>
</comment>
<dbReference type="RefSeq" id="WP_382203377.1">
    <property type="nucleotide sequence ID" value="NZ_JBHTBZ010000068.1"/>
</dbReference>
<accession>A0ABW2SGP4</accession>
<evidence type="ECO:0000256" key="4">
    <source>
        <dbReference type="ARBA" id="ARBA00022692"/>
    </source>
</evidence>
<evidence type="ECO:0000256" key="3">
    <source>
        <dbReference type="ARBA" id="ARBA00022475"/>
    </source>
</evidence>
<feature type="transmembrane region" description="Helical" evidence="7">
    <location>
        <begin position="26"/>
        <end position="47"/>
    </location>
</feature>
<gene>
    <name evidence="9" type="ORF">ACFQU0_19055</name>
</gene>
<dbReference type="InterPro" id="IPR025966">
    <property type="entry name" value="OppC_N"/>
</dbReference>
<evidence type="ECO:0000313" key="9">
    <source>
        <dbReference type="EMBL" id="MFC7462526.1"/>
    </source>
</evidence>
<comment type="similarity">
    <text evidence="7">Belongs to the binding-protein-dependent transport system permease family.</text>
</comment>
<evidence type="ECO:0000256" key="2">
    <source>
        <dbReference type="ARBA" id="ARBA00022448"/>
    </source>
</evidence>
<dbReference type="InterPro" id="IPR050366">
    <property type="entry name" value="BP-dependent_transpt_permease"/>
</dbReference>
<keyword evidence="10" id="KW-1185">Reference proteome</keyword>
<dbReference type="CDD" id="cd06261">
    <property type="entry name" value="TM_PBP2"/>
    <property type="match status" value="1"/>
</dbReference>
<organism evidence="9 10">
    <name type="scientific">Hydrogenophaga defluvii</name>
    <dbReference type="NCBI Taxonomy" id="249410"/>
    <lineage>
        <taxon>Bacteria</taxon>
        <taxon>Pseudomonadati</taxon>
        <taxon>Pseudomonadota</taxon>
        <taxon>Betaproteobacteria</taxon>
        <taxon>Burkholderiales</taxon>
        <taxon>Comamonadaceae</taxon>
        <taxon>Hydrogenophaga</taxon>
    </lineage>
</organism>
<name>A0ABW2SGP4_9BURK</name>
<keyword evidence="2 7" id="KW-0813">Transport</keyword>
<keyword evidence="6 7" id="KW-0472">Membrane</keyword>
<evidence type="ECO:0000313" key="10">
    <source>
        <dbReference type="Proteomes" id="UP001596457"/>
    </source>
</evidence>
<reference evidence="10" key="1">
    <citation type="journal article" date="2019" name="Int. J. Syst. Evol. Microbiol.">
        <title>The Global Catalogue of Microorganisms (GCM) 10K type strain sequencing project: providing services to taxonomists for standard genome sequencing and annotation.</title>
        <authorList>
            <consortium name="The Broad Institute Genomics Platform"/>
            <consortium name="The Broad Institute Genome Sequencing Center for Infectious Disease"/>
            <person name="Wu L."/>
            <person name="Ma J."/>
        </authorList>
    </citation>
    <scope>NUCLEOTIDE SEQUENCE [LARGE SCALE GENOMIC DNA]</scope>
    <source>
        <strain evidence="10">CCUG 53903</strain>
    </source>
</reference>